<evidence type="ECO:0000313" key="2">
    <source>
        <dbReference type="Proteomes" id="UP000228535"/>
    </source>
</evidence>
<keyword evidence="2" id="KW-1185">Reference proteome</keyword>
<organism evidence="1 2">
    <name type="scientific">Hymenobacter chitinivorans DSM 11115</name>
    <dbReference type="NCBI Taxonomy" id="1121954"/>
    <lineage>
        <taxon>Bacteria</taxon>
        <taxon>Pseudomonadati</taxon>
        <taxon>Bacteroidota</taxon>
        <taxon>Cytophagia</taxon>
        <taxon>Cytophagales</taxon>
        <taxon>Hymenobacteraceae</taxon>
        <taxon>Hymenobacter</taxon>
    </lineage>
</organism>
<gene>
    <name evidence="1" type="ORF">CLV45_0997</name>
</gene>
<name>A0A2M9BNR3_9BACT</name>
<accession>A0A2M9BNR3</accession>
<reference evidence="1 2" key="1">
    <citation type="submission" date="2017-11" db="EMBL/GenBank/DDBJ databases">
        <title>Genomic Encyclopedia of Archaeal and Bacterial Type Strains, Phase II (KMG-II): From Individual Species to Whole Genera.</title>
        <authorList>
            <person name="Goeker M."/>
        </authorList>
    </citation>
    <scope>NUCLEOTIDE SEQUENCE [LARGE SCALE GENOMIC DNA]</scope>
    <source>
        <strain evidence="1 2">DSM 11115</strain>
    </source>
</reference>
<proteinExistence type="predicted"/>
<evidence type="ECO:0000313" key="1">
    <source>
        <dbReference type="EMBL" id="PJJ59578.1"/>
    </source>
</evidence>
<dbReference type="AlphaFoldDB" id="A0A2M9BNR3"/>
<protein>
    <submittedName>
        <fullName evidence="1">Uncharacterized protein</fullName>
    </submittedName>
</protein>
<dbReference type="EMBL" id="PGFA01000001">
    <property type="protein sequence ID" value="PJJ59578.1"/>
    <property type="molecule type" value="Genomic_DNA"/>
</dbReference>
<comment type="caution">
    <text evidence="1">The sequence shown here is derived from an EMBL/GenBank/DDBJ whole genome shotgun (WGS) entry which is preliminary data.</text>
</comment>
<sequence>MLTKQADGTFTIGSIAFPGVYLRLDGRNITERNAVGVGVVNGQFGAYAWERFRLTPAIDGTFTIESAEFPGVFLRLDGRISKEYHASGAGTANGQFGAYSWEQFRLIPDLG</sequence>
<dbReference type="Proteomes" id="UP000228535">
    <property type="component" value="Unassembled WGS sequence"/>
</dbReference>